<keyword evidence="1" id="KW-0812">Transmembrane</keyword>
<reference evidence="2 3" key="1">
    <citation type="submission" date="2018-11" db="EMBL/GenBank/DDBJ databases">
        <authorList>
            <person name="Zhou Z."/>
            <person name="Wang G."/>
        </authorList>
    </citation>
    <scope>NUCLEOTIDE SEQUENCE [LARGE SCALE GENOMIC DNA]</scope>
    <source>
        <strain evidence="2 3">KCTC42998</strain>
    </source>
</reference>
<dbReference type="RefSeq" id="WP_124909058.1">
    <property type="nucleotide sequence ID" value="NZ_RQJP01000005.1"/>
</dbReference>
<keyword evidence="1" id="KW-0472">Membrane</keyword>
<protein>
    <submittedName>
        <fullName evidence="2">Uncharacterized protein</fullName>
    </submittedName>
</protein>
<sequence length="188" mass="21987">MEENRGLMQESARKSCRTETIKMKPEPAQNYLRNCFLLMLPILVWNLALANQLPTAFRPEVFWNDIPIWLAYGENGSRTLVFALTLIMPLRFSDRTRKNGRYLYLAGLLIYAASWIALIYFPDSPWSTSLPGFMAPAYTPFFWLAGIGLIGHSFYFNLPFRPWFFFSVSLLFLSFHCFHTATIYYRIH</sequence>
<dbReference type="Proteomes" id="UP000274271">
    <property type="component" value="Unassembled WGS sequence"/>
</dbReference>
<gene>
    <name evidence="2" type="ORF">EHT87_23165</name>
</gene>
<organism evidence="2 3">
    <name type="scientific">Larkinella knui</name>
    <dbReference type="NCBI Taxonomy" id="2025310"/>
    <lineage>
        <taxon>Bacteria</taxon>
        <taxon>Pseudomonadati</taxon>
        <taxon>Bacteroidota</taxon>
        <taxon>Cytophagia</taxon>
        <taxon>Cytophagales</taxon>
        <taxon>Spirosomataceae</taxon>
        <taxon>Larkinella</taxon>
    </lineage>
</organism>
<dbReference type="AlphaFoldDB" id="A0A3P1CDK2"/>
<proteinExistence type="predicted"/>
<evidence type="ECO:0000256" key="1">
    <source>
        <dbReference type="SAM" id="Phobius"/>
    </source>
</evidence>
<keyword evidence="1" id="KW-1133">Transmembrane helix</keyword>
<evidence type="ECO:0000313" key="2">
    <source>
        <dbReference type="EMBL" id="RRB11389.1"/>
    </source>
</evidence>
<evidence type="ECO:0000313" key="3">
    <source>
        <dbReference type="Proteomes" id="UP000274271"/>
    </source>
</evidence>
<keyword evidence="3" id="KW-1185">Reference proteome</keyword>
<feature type="transmembrane region" description="Helical" evidence="1">
    <location>
        <begin position="31"/>
        <end position="49"/>
    </location>
</feature>
<feature type="transmembrane region" description="Helical" evidence="1">
    <location>
        <begin position="133"/>
        <end position="156"/>
    </location>
</feature>
<feature type="transmembrane region" description="Helical" evidence="1">
    <location>
        <begin position="163"/>
        <end position="185"/>
    </location>
</feature>
<name>A0A3P1CDK2_9BACT</name>
<accession>A0A3P1CDK2</accession>
<feature type="transmembrane region" description="Helical" evidence="1">
    <location>
        <begin position="102"/>
        <end position="121"/>
    </location>
</feature>
<dbReference type="EMBL" id="RQJP01000005">
    <property type="protein sequence ID" value="RRB11389.1"/>
    <property type="molecule type" value="Genomic_DNA"/>
</dbReference>
<comment type="caution">
    <text evidence="2">The sequence shown here is derived from an EMBL/GenBank/DDBJ whole genome shotgun (WGS) entry which is preliminary data.</text>
</comment>
<feature type="transmembrane region" description="Helical" evidence="1">
    <location>
        <begin position="69"/>
        <end position="90"/>
    </location>
</feature>
<dbReference type="OrthoDB" id="1162833at2"/>